<dbReference type="Ensembl" id="ENSXMAT00000027154.1">
    <property type="protein sequence ID" value="ENSXMAP00000034494.1"/>
    <property type="gene ID" value="ENSXMAG00000028796.1"/>
</dbReference>
<dbReference type="OMA" id="CEHEAFQ"/>
<dbReference type="InterPro" id="IPR050111">
    <property type="entry name" value="C-type_lectin/snaclec_domain"/>
</dbReference>
<feature type="region of interest" description="Disordered" evidence="1">
    <location>
        <begin position="1"/>
        <end position="123"/>
    </location>
</feature>
<dbReference type="InParanoid" id="A0A3B5QT38"/>
<name>A0A3B5QT38_XIPMA</name>
<dbReference type="Proteomes" id="UP000002852">
    <property type="component" value="Unassembled WGS sequence"/>
</dbReference>
<protein>
    <submittedName>
        <fullName evidence="3">C-type lectin domain family 4 member G-like</fullName>
    </submittedName>
</protein>
<dbReference type="Gene3D" id="1.10.287.950">
    <property type="entry name" value="Methyl-accepting chemotaxis protein"/>
    <property type="match status" value="1"/>
</dbReference>
<dbReference type="GeneTree" id="ENSGT01030000234575"/>
<dbReference type="Pfam" id="PF00059">
    <property type="entry name" value="Lectin_C"/>
    <property type="match status" value="1"/>
</dbReference>
<dbReference type="AlphaFoldDB" id="A0A3B5QT38"/>
<dbReference type="InterPro" id="IPR001304">
    <property type="entry name" value="C-type_lectin-like"/>
</dbReference>
<feature type="domain" description="C-type lectin" evidence="2">
    <location>
        <begin position="169"/>
        <end position="288"/>
    </location>
</feature>
<dbReference type="PANTHER" id="PTHR22803">
    <property type="entry name" value="MANNOSE, PHOSPHOLIPASE, LECTIN RECEPTOR RELATED"/>
    <property type="match status" value="1"/>
</dbReference>
<dbReference type="PROSITE" id="PS50041">
    <property type="entry name" value="C_TYPE_LECTIN_2"/>
    <property type="match status" value="1"/>
</dbReference>
<evidence type="ECO:0000259" key="2">
    <source>
        <dbReference type="PROSITE" id="PS50041"/>
    </source>
</evidence>
<sequence>MSEQQGSIKDLTTEQKQLTDEIKMVKLSQMSREREELIREREEVTRRREEVTRRREEVTRRREELNQKRDELNREREEVTRRREELNQKRDELNQEREEVARKTEEVTQEAEEVTRKTEEVTRKTEEVTREAAELKWTLGFFQKFDIFSINNYCPAKRCKPCLHDWIFFQKKCYLFYNEAAPWKTWEQSRRFCQDRRADLVVIDDLQEQEFVSKHVKSYFDIQWGYWLGLQQTNNTWTWVDGRVDTLGFWMKEELKPAGPKAGLMPGRNPSESWNKADSFFQNKFICEHEAFQSLW</sequence>
<proteinExistence type="predicted"/>
<dbReference type="SUPFAM" id="SSF58104">
    <property type="entry name" value="Methyl-accepting chemotaxis protein (MCP) signaling domain"/>
    <property type="match status" value="1"/>
</dbReference>
<dbReference type="Gene3D" id="3.10.100.10">
    <property type="entry name" value="Mannose-Binding Protein A, subunit A"/>
    <property type="match status" value="1"/>
</dbReference>
<evidence type="ECO:0000256" key="1">
    <source>
        <dbReference type="SAM" id="MobiDB-lite"/>
    </source>
</evidence>
<reference evidence="3" key="3">
    <citation type="submission" date="2025-08" db="UniProtKB">
        <authorList>
            <consortium name="Ensembl"/>
        </authorList>
    </citation>
    <scope>IDENTIFICATION</scope>
    <source>
        <strain evidence="3">JP 163 A</strain>
    </source>
</reference>
<reference evidence="4" key="1">
    <citation type="submission" date="2012-01" db="EMBL/GenBank/DDBJ databases">
        <authorList>
            <person name="Walter R."/>
            <person name="Schartl M."/>
            <person name="Warren W."/>
        </authorList>
    </citation>
    <scope>NUCLEOTIDE SEQUENCE [LARGE SCALE GENOMIC DNA]</scope>
    <source>
        <strain evidence="4">JP 163 A</strain>
    </source>
</reference>
<feature type="compositionally biased region" description="Basic and acidic residues" evidence="1">
    <location>
        <begin position="11"/>
        <end position="24"/>
    </location>
</feature>
<feature type="compositionally biased region" description="Basic and acidic residues" evidence="1">
    <location>
        <begin position="31"/>
        <end position="106"/>
    </location>
</feature>
<dbReference type="SMART" id="SM00034">
    <property type="entry name" value="CLECT"/>
    <property type="match status" value="1"/>
</dbReference>
<reference evidence="4" key="2">
    <citation type="journal article" date="2013" name="Nat. Genet.">
        <title>The genome of the platyfish, Xiphophorus maculatus, provides insights into evolutionary adaptation and several complex traits.</title>
        <authorList>
            <person name="Schartl M."/>
            <person name="Walter R.B."/>
            <person name="Shen Y."/>
            <person name="Garcia T."/>
            <person name="Catchen J."/>
            <person name="Amores A."/>
            <person name="Braasch I."/>
            <person name="Chalopin D."/>
            <person name="Volff J.N."/>
            <person name="Lesch K.P."/>
            <person name="Bisazza A."/>
            <person name="Minx P."/>
            <person name="Hillier L."/>
            <person name="Wilson R.K."/>
            <person name="Fuerstenberg S."/>
            <person name="Boore J."/>
            <person name="Searle S."/>
            <person name="Postlethwait J.H."/>
            <person name="Warren W.C."/>
        </authorList>
    </citation>
    <scope>NUCLEOTIDE SEQUENCE [LARGE SCALE GENOMIC DNA]</scope>
    <source>
        <strain evidence="4">JP 163 A</strain>
    </source>
</reference>
<dbReference type="InterPro" id="IPR016187">
    <property type="entry name" value="CTDL_fold"/>
</dbReference>
<dbReference type="SUPFAM" id="SSF56436">
    <property type="entry name" value="C-type lectin-like"/>
    <property type="match status" value="1"/>
</dbReference>
<accession>A0A3B5QT38</accession>
<keyword evidence="4" id="KW-1185">Reference proteome</keyword>
<feature type="compositionally biased region" description="Basic and acidic residues" evidence="1">
    <location>
        <begin position="113"/>
        <end position="123"/>
    </location>
</feature>
<evidence type="ECO:0000313" key="3">
    <source>
        <dbReference type="Ensembl" id="ENSXMAP00000034494.1"/>
    </source>
</evidence>
<reference evidence="3" key="4">
    <citation type="submission" date="2025-09" db="UniProtKB">
        <authorList>
            <consortium name="Ensembl"/>
        </authorList>
    </citation>
    <scope>IDENTIFICATION</scope>
    <source>
        <strain evidence="3">JP 163 A</strain>
    </source>
</reference>
<evidence type="ECO:0000313" key="4">
    <source>
        <dbReference type="Proteomes" id="UP000002852"/>
    </source>
</evidence>
<organism evidence="3 4">
    <name type="scientific">Xiphophorus maculatus</name>
    <name type="common">Southern platyfish</name>
    <name type="synonym">Platypoecilus maculatus</name>
    <dbReference type="NCBI Taxonomy" id="8083"/>
    <lineage>
        <taxon>Eukaryota</taxon>
        <taxon>Metazoa</taxon>
        <taxon>Chordata</taxon>
        <taxon>Craniata</taxon>
        <taxon>Vertebrata</taxon>
        <taxon>Euteleostomi</taxon>
        <taxon>Actinopterygii</taxon>
        <taxon>Neopterygii</taxon>
        <taxon>Teleostei</taxon>
        <taxon>Neoteleostei</taxon>
        <taxon>Acanthomorphata</taxon>
        <taxon>Ovalentaria</taxon>
        <taxon>Atherinomorphae</taxon>
        <taxon>Cyprinodontiformes</taxon>
        <taxon>Poeciliidae</taxon>
        <taxon>Poeciliinae</taxon>
        <taxon>Xiphophorus</taxon>
    </lineage>
</organism>
<dbReference type="InterPro" id="IPR016186">
    <property type="entry name" value="C-type_lectin-like/link_sf"/>
</dbReference>